<comment type="catalytic activity">
    <reaction evidence="4 5">
        <text>L-glutaminyl-[peptide chain release factor] + S-adenosyl-L-methionine = N(5)-methyl-L-glutaminyl-[peptide chain release factor] + S-adenosyl-L-homocysteine + H(+)</text>
        <dbReference type="Rhea" id="RHEA:42896"/>
        <dbReference type="Rhea" id="RHEA-COMP:10271"/>
        <dbReference type="Rhea" id="RHEA-COMP:10272"/>
        <dbReference type="ChEBI" id="CHEBI:15378"/>
        <dbReference type="ChEBI" id="CHEBI:30011"/>
        <dbReference type="ChEBI" id="CHEBI:57856"/>
        <dbReference type="ChEBI" id="CHEBI:59789"/>
        <dbReference type="ChEBI" id="CHEBI:61891"/>
        <dbReference type="EC" id="2.1.1.297"/>
    </reaction>
</comment>
<dbReference type="eggNOG" id="COG2890">
    <property type="taxonomic scope" value="Bacteria"/>
</dbReference>
<dbReference type="NCBIfam" id="TIGR00536">
    <property type="entry name" value="hemK_fam"/>
    <property type="match status" value="1"/>
</dbReference>
<keyword evidence="1 5" id="KW-0489">Methyltransferase</keyword>
<dbReference type="PANTHER" id="PTHR18895">
    <property type="entry name" value="HEMK METHYLTRANSFERASE"/>
    <property type="match status" value="1"/>
</dbReference>
<feature type="binding site" evidence="5">
    <location>
        <position position="190"/>
    </location>
    <ligand>
        <name>S-adenosyl-L-methionine</name>
        <dbReference type="ChEBI" id="CHEBI:59789"/>
    </ligand>
</feature>
<dbReference type="PROSITE" id="PS00092">
    <property type="entry name" value="N6_MTASE"/>
    <property type="match status" value="1"/>
</dbReference>
<evidence type="ECO:0000313" key="8">
    <source>
        <dbReference type="EMBL" id="GAE92522.1"/>
    </source>
</evidence>
<keyword evidence="3 5" id="KW-0949">S-adenosyl-L-methionine</keyword>
<name>W4VH42_9BACI</name>
<dbReference type="GO" id="GO:0003676">
    <property type="term" value="F:nucleic acid binding"/>
    <property type="evidence" value="ECO:0007669"/>
    <property type="project" value="InterPro"/>
</dbReference>
<dbReference type="EC" id="2.1.1.297" evidence="5"/>
<evidence type="ECO:0000256" key="2">
    <source>
        <dbReference type="ARBA" id="ARBA00022679"/>
    </source>
</evidence>
<feature type="binding site" evidence="5">
    <location>
        <position position="173"/>
    </location>
    <ligand>
        <name>S-adenosyl-L-methionine</name>
        <dbReference type="ChEBI" id="CHEBI:59789"/>
    </ligand>
</feature>
<dbReference type="HAMAP" id="MF_02126">
    <property type="entry name" value="RF_methyltr_PrmC"/>
    <property type="match status" value="1"/>
</dbReference>
<sequence length="284" mass="32149">MKSLTIHEALQWASSFLEEHHAEAKVAEILLLHELRYSKIELISNLREPIDQIILKQFQKNIQRHADTKVPVQHITGVEMFYGRTFYVNQDVLIPRPETEELVFHLLAKVTNDSFSCVDVGTGSGIIAVSLAKEWADKTVKMIATDLSDKALHIAQRNANQHQTDIEFFQGDFLQPLINHNRKVDIIISNPPYIAYEEAASLSETVRNFDPELALFAEDNGLAAYQQIIEQAPLVLNKNGILAFEIGHTQGKAVTNLIKYHFPNSKVEVIPDINQKNRIVFATT</sequence>
<dbReference type="CDD" id="cd02440">
    <property type="entry name" value="AdoMet_MTases"/>
    <property type="match status" value="1"/>
</dbReference>
<dbReference type="PANTHER" id="PTHR18895:SF74">
    <property type="entry name" value="MTRF1L RELEASE FACTOR GLUTAMINE METHYLTRANSFERASE"/>
    <property type="match status" value="1"/>
</dbReference>
<dbReference type="NCBIfam" id="TIGR03534">
    <property type="entry name" value="RF_mod_PrmC"/>
    <property type="match status" value="1"/>
</dbReference>
<evidence type="ECO:0000256" key="5">
    <source>
        <dbReference type="HAMAP-Rule" id="MF_02126"/>
    </source>
</evidence>
<dbReference type="AlphaFoldDB" id="W4VH42"/>
<dbReference type="InterPro" id="IPR002052">
    <property type="entry name" value="DNA_methylase_N6_adenine_CS"/>
</dbReference>
<dbReference type="STRING" id="1298598.JCM21714_1528"/>
<dbReference type="InterPro" id="IPR050320">
    <property type="entry name" value="N5-glutamine_MTase"/>
</dbReference>
<dbReference type="GO" id="GO:0032259">
    <property type="term" value="P:methylation"/>
    <property type="evidence" value="ECO:0007669"/>
    <property type="project" value="UniProtKB-KW"/>
</dbReference>
<proteinExistence type="inferred from homology"/>
<dbReference type="InterPro" id="IPR019874">
    <property type="entry name" value="RF_methyltr_PrmC"/>
</dbReference>
<organism evidence="8 9">
    <name type="scientific">Gracilibacillus boraciitolerans JCM 21714</name>
    <dbReference type="NCBI Taxonomy" id="1298598"/>
    <lineage>
        <taxon>Bacteria</taxon>
        <taxon>Bacillati</taxon>
        <taxon>Bacillota</taxon>
        <taxon>Bacilli</taxon>
        <taxon>Bacillales</taxon>
        <taxon>Bacillaceae</taxon>
        <taxon>Gracilibacillus</taxon>
    </lineage>
</organism>
<dbReference type="InterPro" id="IPR040758">
    <property type="entry name" value="PrmC_N"/>
</dbReference>
<dbReference type="Gene3D" id="3.40.50.150">
    <property type="entry name" value="Vaccinia Virus protein VP39"/>
    <property type="match status" value="1"/>
</dbReference>
<gene>
    <name evidence="5" type="primary">prmC</name>
    <name evidence="8" type="ORF">JCM21714_1528</name>
</gene>
<evidence type="ECO:0000256" key="1">
    <source>
        <dbReference type="ARBA" id="ARBA00022603"/>
    </source>
</evidence>
<dbReference type="Proteomes" id="UP000019102">
    <property type="component" value="Unassembled WGS sequence"/>
</dbReference>
<dbReference type="Pfam" id="PF05175">
    <property type="entry name" value="MTS"/>
    <property type="match status" value="1"/>
</dbReference>
<protein>
    <recommendedName>
        <fullName evidence="5">Release factor glutamine methyltransferase</fullName>
        <shortName evidence="5">RF MTase</shortName>
        <ecNumber evidence="5">2.1.1.297</ecNumber>
    </recommendedName>
    <alternativeName>
        <fullName evidence="5">N5-glutamine methyltransferase PrmC</fullName>
    </alternativeName>
    <alternativeName>
        <fullName evidence="5">Protein-(glutamine-N5) MTase PrmC</fullName>
    </alternativeName>
    <alternativeName>
        <fullName evidence="5">Protein-glutamine N-methyltransferase PrmC</fullName>
    </alternativeName>
</protein>
<evidence type="ECO:0000256" key="3">
    <source>
        <dbReference type="ARBA" id="ARBA00022691"/>
    </source>
</evidence>
<dbReference type="SUPFAM" id="SSF53335">
    <property type="entry name" value="S-adenosyl-L-methionine-dependent methyltransferases"/>
    <property type="match status" value="1"/>
</dbReference>
<dbReference type="GO" id="GO:0102559">
    <property type="term" value="F:peptide chain release factor N(5)-glutamine methyltransferase activity"/>
    <property type="evidence" value="ECO:0007669"/>
    <property type="project" value="UniProtKB-EC"/>
</dbReference>
<accession>W4VH42</accession>
<evidence type="ECO:0000259" key="7">
    <source>
        <dbReference type="Pfam" id="PF17827"/>
    </source>
</evidence>
<keyword evidence="9" id="KW-1185">Reference proteome</keyword>
<comment type="similarity">
    <text evidence="5">Belongs to the protein N5-glutamine methyltransferase family. PrmC subfamily.</text>
</comment>
<dbReference type="EMBL" id="BAVS01000005">
    <property type="protein sequence ID" value="GAE92522.1"/>
    <property type="molecule type" value="Genomic_DNA"/>
</dbReference>
<keyword evidence="2 5" id="KW-0808">Transferase</keyword>
<dbReference type="InterPro" id="IPR004556">
    <property type="entry name" value="HemK-like"/>
</dbReference>
<dbReference type="Pfam" id="PF17827">
    <property type="entry name" value="PrmC_N"/>
    <property type="match status" value="1"/>
</dbReference>
<comment type="caution">
    <text evidence="8">The sequence shown here is derived from an EMBL/GenBank/DDBJ whole genome shotgun (WGS) entry which is preliminary data.</text>
</comment>
<feature type="binding site" evidence="5">
    <location>
        <position position="146"/>
    </location>
    <ligand>
        <name>S-adenosyl-L-methionine</name>
        <dbReference type="ChEBI" id="CHEBI:59789"/>
    </ligand>
</feature>
<dbReference type="RefSeq" id="WP_035722514.1">
    <property type="nucleotide sequence ID" value="NZ_BAVS01000005.1"/>
</dbReference>
<dbReference type="InterPro" id="IPR029063">
    <property type="entry name" value="SAM-dependent_MTases_sf"/>
</dbReference>
<feature type="binding site" evidence="5">
    <location>
        <begin position="121"/>
        <end position="125"/>
    </location>
    <ligand>
        <name>S-adenosyl-L-methionine</name>
        <dbReference type="ChEBI" id="CHEBI:59789"/>
    </ligand>
</feature>
<dbReference type="InterPro" id="IPR007848">
    <property type="entry name" value="Small_mtfrase_dom"/>
</dbReference>
<reference evidence="8 9" key="1">
    <citation type="journal article" date="2014" name="Genome Announc.">
        <title>Draft Genome Sequence of the Boron-Tolerant and Moderately Halotolerant Bacterium Gracilibacillus boraciitolerans JCM 21714T.</title>
        <authorList>
            <person name="Ahmed I."/>
            <person name="Oshima K."/>
            <person name="Suda W."/>
            <person name="Kitamura K."/>
            <person name="Iida T."/>
            <person name="Ohmori Y."/>
            <person name="Fujiwara T."/>
            <person name="Hattori M."/>
            <person name="Ohkuma M."/>
        </authorList>
    </citation>
    <scope>NUCLEOTIDE SEQUENCE [LARGE SCALE GENOMIC DNA]</scope>
    <source>
        <strain evidence="8 9">JCM 21714</strain>
    </source>
</reference>
<evidence type="ECO:0000256" key="4">
    <source>
        <dbReference type="ARBA" id="ARBA00048391"/>
    </source>
</evidence>
<dbReference type="OrthoDB" id="9800643at2"/>
<feature type="binding site" evidence="5">
    <location>
        <begin position="190"/>
        <end position="193"/>
    </location>
    <ligand>
        <name>substrate</name>
    </ligand>
</feature>
<evidence type="ECO:0000259" key="6">
    <source>
        <dbReference type="Pfam" id="PF05175"/>
    </source>
</evidence>
<feature type="domain" description="Release factor glutamine methyltransferase N-terminal" evidence="7">
    <location>
        <begin position="8"/>
        <end position="77"/>
    </location>
</feature>
<comment type="function">
    <text evidence="5">Methylates the class 1 translation termination release factors RF1/PrfA and RF2/PrfB on the glutamine residue of the universally conserved GGQ motif.</text>
</comment>
<dbReference type="Gene3D" id="1.10.8.10">
    <property type="entry name" value="DNA helicase RuvA subunit, C-terminal domain"/>
    <property type="match status" value="1"/>
</dbReference>
<feature type="domain" description="Methyltransferase small" evidence="6">
    <location>
        <begin position="108"/>
        <end position="197"/>
    </location>
</feature>
<evidence type="ECO:0000313" key="9">
    <source>
        <dbReference type="Proteomes" id="UP000019102"/>
    </source>
</evidence>